<protein>
    <submittedName>
        <fullName evidence="2">ABC transporter permease protein</fullName>
    </submittedName>
</protein>
<feature type="transmembrane region" description="Helical" evidence="1">
    <location>
        <begin position="93"/>
        <end position="120"/>
    </location>
</feature>
<feature type="transmembrane region" description="Helical" evidence="1">
    <location>
        <begin position="53"/>
        <end position="73"/>
    </location>
</feature>
<sequence length="130" mass="14571">MIKNELNVFLQIILREIKVFSKLFKSKLIDLAIIVSTTIIVFSYLMPSFGLKSGYGAFIIVGVIPLVTFFEVIPRTSTLIMDITGNRKISYMLTLPLPSYLSIAAIAVGWACCGSIYSIFCFAFCKNYFI</sequence>
<evidence type="ECO:0000256" key="1">
    <source>
        <dbReference type="SAM" id="Phobius"/>
    </source>
</evidence>
<accession>K7N9Z3</accession>
<keyword evidence="1" id="KW-1133">Transmembrane helix</keyword>
<evidence type="ECO:0000313" key="2">
    <source>
        <dbReference type="EMBL" id="ADT71692.1"/>
    </source>
</evidence>
<proteinExistence type="predicted"/>
<dbReference type="AlphaFoldDB" id="K7N9Z3"/>
<feature type="transmembrane region" description="Helical" evidence="1">
    <location>
        <begin position="28"/>
        <end position="47"/>
    </location>
</feature>
<name>K7N9Z3_9ZZZZ</name>
<keyword evidence="1" id="KW-0472">Membrane</keyword>
<organism evidence="2">
    <name type="scientific">uncultured organism</name>
    <dbReference type="NCBI Taxonomy" id="155900"/>
    <lineage>
        <taxon>unclassified sequences</taxon>
        <taxon>environmental samples</taxon>
    </lineage>
</organism>
<reference evidence="2" key="1">
    <citation type="submission" date="2010-11" db="EMBL/GenBank/DDBJ databases">
        <title>N-linked Glycosylation Genes Found in Metagenome from Hydrothermal Vent Environment.</title>
        <authorList>
            <person name="Xie W."/>
            <person name="Wu S."/>
            <person name="Chen S."/>
            <person name="Xu A."/>
        </authorList>
    </citation>
    <scope>NUCLEOTIDE SEQUENCE</scope>
</reference>
<keyword evidence="1" id="KW-0812">Transmembrane</keyword>
<dbReference type="EMBL" id="HQ629620">
    <property type="protein sequence ID" value="ADT71692.1"/>
    <property type="molecule type" value="Genomic_DNA"/>
</dbReference>